<feature type="transmembrane region" description="Helical" evidence="1">
    <location>
        <begin position="293"/>
        <end position="313"/>
    </location>
</feature>
<feature type="transmembrane region" description="Helical" evidence="1">
    <location>
        <begin position="394"/>
        <end position="416"/>
    </location>
</feature>
<gene>
    <name evidence="2" type="ORF">B0I35DRAFT_334167</name>
</gene>
<evidence type="ECO:0000313" key="3">
    <source>
        <dbReference type="Proteomes" id="UP000813444"/>
    </source>
</evidence>
<dbReference type="EMBL" id="JAGPNK010000017">
    <property type="protein sequence ID" value="KAH7305920.1"/>
    <property type="molecule type" value="Genomic_DNA"/>
</dbReference>
<evidence type="ECO:0000313" key="2">
    <source>
        <dbReference type="EMBL" id="KAH7305920.1"/>
    </source>
</evidence>
<dbReference type="AlphaFoldDB" id="A0A8K0SEI8"/>
<proteinExistence type="predicted"/>
<feature type="transmembrane region" description="Helical" evidence="1">
    <location>
        <begin position="354"/>
        <end position="374"/>
    </location>
</feature>
<feature type="non-terminal residue" evidence="2">
    <location>
        <position position="1"/>
    </location>
</feature>
<dbReference type="Proteomes" id="UP000813444">
    <property type="component" value="Unassembled WGS sequence"/>
</dbReference>
<evidence type="ECO:0000256" key="1">
    <source>
        <dbReference type="SAM" id="Phobius"/>
    </source>
</evidence>
<dbReference type="OrthoDB" id="2505607at2759"/>
<feature type="non-terminal residue" evidence="2">
    <location>
        <position position="473"/>
    </location>
</feature>
<organism evidence="2 3">
    <name type="scientific">Stachybotrys elegans</name>
    <dbReference type="NCBI Taxonomy" id="80388"/>
    <lineage>
        <taxon>Eukaryota</taxon>
        <taxon>Fungi</taxon>
        <taxon>Dikarya</taxon>
        <taxon>Ascomycota</taxon>
        <taxon>Pezizomycotina</taxon>
        <taxon>Sordariomycetes</taxon>
        <taxon>Hypocreomycetidae</taxon>
        <taxon>Hypocreales</taxon>
        <taxon>Stachybotryaceae</taxon>
        <taxon>Stachybotrys</taxon>
    </lineage>
</organism>
<dbReference type="PANTHER" id="PTHR40407:SF1">
    <property type="entry name" value="HEPARAN-ALPHA-GLUCOSAMINIDE N-ACETYLTRANSFERASE CATALYTIC DOMAIN-CONTAINING PROTEIN"/>
    <property type="match status" value="1"/>
</dbReference>
<comment type="caution">
    <text evidence="2">The sequence shown here is derived from an EMBL/GenBank/DDBJ whole genome shotgun (WGS) entry which is preliminary data.</text>
</comment>
<reference evidence="2" key="1">
    <citation type="journal article" date="2021" name="Nat. Commun.">
        <title>Genetic determinants of endophytism in the Arabidopsis root mycobiome.</title>
        <authorList>
            <person name="Mesny F."/>
            <person name="Miyauchi S."/>
            <person name="Thiergart T."/>
            <person name="Pickel B."/>
            <person name="Atanasova L."/>
            <person name="Karlsson M."/>
            <person name="Huettel B."/>
            <person name="Barry K.W."/>
            <person name="Haridas S."/>
            <person name="Chen C."/>
            <person name="Bauer D."/>
            <person name="Andreopoulos W."/>
            <person name="Pangilinan J."/>
            <person name="LaButti K."/>
            <person name="Riley R."/>
            <person name="Lipzen A."/>
            <person name="Clum A."/>
            <person name="Drula E."/>
            <person name="Henrissat B."/>
            <person name="Kohler A."/>
            <person name="Grigoriev I.V."/>
            <person name="Martin F.M."/>
            <person name="Hacquard S."/>
        </authorList>
    </citation>
    <scope>NUCLEOTIDE SEQUENCE</scope>
    <source>
        <strain evidence="2">MPI-CAGE-CH-0235</strain>
    </source>
</reference>
<feature type="transmembrane region" description="Helical" evidence="1">
    <location>
        <begin position="49"/>
        <end position="75"/>
    </location>
</feature>
<dbReference type="PANTHER" id="PTHR40407">
    <property type="entry name" value="MEMBRANE PROTEIN-LIKE PROTEIN"/>
    <property type="match status" value="1"/>
</dbReference>
<feature type="transmembrane region" description="Helical" evidence="1">
    <location>
        <begin position="119"/>
        <end position="142"/>
    </location>
</feature>
<feature type="transmembrane region" description="Helical" evidence="1">
    <location>
        <begin position="191"/>
        <end position="213"/>
    </location>
</feature>
<feature type="transmembrane region" description="Helical" evidence="1">
    <location>
        <begin position="436"/>
        <end position="454"/>
    </location>
</feature>
<feature type="transmembrane region" description="Helical" evidence="1">
    <location>
        <begin position="95"/>
        <end position="113"/>
    </location>
</feature>
<keyword evidence="1" id="KW-1133">Transmembrane helix</keyword>
<keyword evidence="1" id="KW-0812">Transmembrane</keyword>
<evidence type="ECO:0008006" key="4">
    <source>
        <dbReference type="Google" id="ProtNLM"/>
    </source>
</evidence>
<keyword evidence="1" id="KW-0472">Membrane</keyword>
<accession>A0A8K0SEI8</accession>
<name>A0A8K0SEI8_9HYPO</name>
<keyword evidence="3" id="KW-1185">Reference proteome</keyword>
<feature type="transmembrane region" description="Helical" evidence="1">
    <location>
        <begin position="262"/>
        <end position="281"/>
    </location>
</feature>
<protein>
    <recommendedName>
        <fullName evidence="4">Heparan-alpha-glucosaminide N-acetyltransferase catalytic domain-containing protein</fullName>
    </recommendedName>
</protein>
<sequence>ARVLAPDLLRGLLMMLMAMDHQALMLHTWEHGTGRVMEGDGVVVRRWNFTVAYIVRTLTHLCAPGFTFLLGMGVVYLGRSRTRLGWSAGRLARYFFLRCLVLTLVSWLFGLVGTGGQLWFMNMVLFALAVDYLIAGLLWLAIRRTEALLVGFLEGKMRAKHIYNDDDSTAELPLLRVRSTRDDITIRAEALAWHAHNAALFLLSIVTIAWNIWLSETGAHCASVSGHEVLPLGTEEQEDLTFWQIIGRIWFWTVTTTHVMSGFPPLAWVSFAILGVLYGRIMIARPWSPRTIALGHSLVGLALSIVFILTRVLRFGNLSEDCLHTPEQEAHPDANPYILSVRSFFYVVKYPPDVAFWAFTLAANFFLLAVLGAIPPHTAKRLTVLLDFGTSALFFYIVHLLVAVALSVLFIALFGTDAEARDPLDPDTPVKGILNLWGYFGIWALNMVIMWPLCRAYSRFKATKPADSLWRFF</sequence>